<accession>A0A6G6IP76</accession>
<dbReference type="RefSeq" id="WP_024767142.1">
    <property type="nucleotide sequence ID" value="NZ_CP049140.1"/>
</dbReference>
<reference evidence="2 3" key="1">
    <citation type="submission" date="2020-02" db="EMBL/GenBank/DDBJ databases">
        <title>Integrative conjugative elements (ICEs) and plasmids drive adaptation of Pseudomonas nitroreducens strain HBP1 to wastewater environment.</title>
        <authorList>
            <person name="Sentchilo V."/>
            <person name="Carraro N."/>
            <person name="Bertelli C."/>
            <person name="van der Meer J.R."/>
        </authorList>
    </citation>
    <scope>NUCLEOTIDE SEQUENCE [LARGE SCALE GENOMIC DNA]</scope>
    <source>
        <strain evidence="2 3">HBP1</strain>
    </source>
</reference>
<dbReference type="KEGG" id="pnt:G5B91_01135"/>
<keyword evidence="1" id="KW-0812">Transmembrane</keyword>
<protein>
    <submittedName>
        <fullName evidence="2">Uncharacterized protein</fullName>
    </submittedName>
</protein>
<dbReference type="AlphaFoldDB" id="A0A6G6IP76"/>
<dbReference type="EMBL" id="CP049140">
    <property type="protein sequence ID" value="QIE84945.1"/>
    <property type="molecule type" value="Genomic_DNA"/>
</dbReference>
<name>A0A6G6IP76_PSENT</name>
<evidence type="ECO:0000313" key="3">
    <source>
        <dbReference type="Proteomes" id="UP000501063"/>
    </source>
</evidence>
<keyword evidence="1" id="KW-1133">Transmembrane helix</keyword>
<keyword evidence="1" id="KW-0472">Membrane</keyword>
<gene>
    <name evidence="2" type="ORF">G5B91_01135</name>
</gene>
<dbReference type="Proteomes" id="UP000501063">
    <property type="component" value="Chromosome"/>
</dbReference>
<sequence length="159" mass="17442">MQALHDYRLIIVLVAALALQVIVTWAISSRSEAKGYDLGYADCKLGYAAHIEALHDDIEEKNLQLRQAEASHCLDRETLIQDCDERIAHYARRANPFTDEDAAELMKISGQLKVTAVTADRVGATTHKDQATQAATSAARMAERIRATLAHAGQQENAA</sequence>
<evidence type="ECO:0000313" key="2">
    <source>
        <dbReference type="EMBL" id="QIE84945.1"/>
    </source>
</evidence>
<evidence type="ECO:0000256" key="1">
    <source>
        <dbReference type="SAM" id="Phobius"/>
    </source>
</evidence>
<proteinExistence type="predicted"/>
<feature type="transmembrane region" description="Helical" evidence="1">
    <location>
        <begin position="7"/>
        <end position="27"/>
    </location>
</feature>
<organism evidence="2 3">
    <name type="scientific">Pseudomonas nitroreducens</name>
    <dbReference type="NCBI Taxonomy" id="46680"/>
    <lineage>
        <taxon>Bacteria</taxon>
        <taxon>Pseudomonadati</taxon>
        <taxon>Pseudomonadota</taxon>
        <taxon>Gammaproteobacteria</taxon>
        <taxon>Pseudomonadales</taxon>
        <taxon>Pseudomonadaceae</taxon>
        <taxon>Pseudomonas</taxon>
    </lineage>
</organism>